<keyword evidence="3" id="KW-0342">GTP-binding</keyword>
<keyword evidence="2" id="KW-0547">Nucleotide-binding</keyword>
<keyword evidence="6" id="KW-1185">Reference proteome</keyword>
<dbReference type="GO" id="GO:0001664">
    <property type="term" value="F:G protein-coupled receptor binding"/>
    <property type="evidence" value="ECO:0007669"/>
    <property type="project" value="TreeGrafter"/>
</dbReference>
<dbReference type="FunFam" id="3.40.50.300:FF:000692">
    <property type="entry name" value="Guanine nucleotide-binding protein subunit alpha"/>
    <property type="match status" value="1"/>
</dbReference>
<dbReference type="PANTHER" id="PTHR10218:SF302">
    <property type="entry name" value="GUANINE NUCLEOTIDE-BINDING PROTEIN ALPHA-5 SUBUNIT"/>
    <property type="match status" value="1"/>
</dbReference>
<dbReference type="InterPro" id="IPR027417">
    <property type="entry name" value="P-loop_NTPase"/>
</dbReference>
<evidence type="ECO:0000313" key="5">
    <source>
        <dbReference type="EMBL" id="VDN13867.1"/>
    </source>
</evidence>
<dbReference type="InterPro" id="IPR001019">
    <property type="entry name" value="Gprotein_alpha_su"/>
</dbReference>
<sequence length="130" mass="15101">MCSQKTQKNIFLRFLGSFFHAFANRLIHLGQQNGDRRKWIHLFETVNAIFFFASLTDFIESGSTAQFKSKMDESLDFFLFLLNSVCLSKKDIIIFFTKMDLLPEVFEKTSVQSVYENYEGIYTANVGKPL</sequence>
<proteinExistence type="predicted"/>
<dbReference type="GO" id="GO:0005525">
    <property type="term" value="F:GTP binding"/>
    <property type="evidence" value="ECO:0007669"/>
    <property type="project" value="UniProtKB-KW"/>
</dbReference>
<name>A0A3P7LQB1_DIBLA</name>
<dbReference type="OrthoDB" id="5817230at2759"/>
<dbReference type="PANTHER" id="PTHR10218">
    <property type="entry name" value="GTP-BINDING PROTEIN ALPHA SUBUNIT"/>
    <property type="match status" value="1"/>
</dbReference>
<keyword evidence="4" id="KW-0807">Transducer</keyword>
<gene>
    <name evidence="5" type="ORF">DILT_LOCUS9698</name>
</gene>
<dbReference type="AlphaFoldDB" id="A0A3P7LQB1"/>
<reference evidence="5 6" key="1">
    <citation type="submission" date="2018-11" db="EMBL/GenBank/DDBJ databases">
        <authorList>
            <consortium name="Pathogen Informatics"/>
        </authorList>
    </citation>
    <scope>NUCLEOTIDE SEQUENCE [LARGE SCALE GENOMIC DNA]</scope>
</reference>
<dbReference type="GO" id="GO:0046872">
    <property type="term" value="F:metal ion binding"/>
    <property type="evidence" value="ECO:0007669"/>
    <property type="project" value="UniProtKB-KW"/>
</dbReference>
<organism evidence="5 6">
    <name type="scientific">Dibothriocephalus latus</name>
    <name type="common">Fish tapeworm</name>
    <name type="synonym">Diphyllobothrium latum</name>
    <dbReference type="NCBI Taxonomy" id="60516"/>
    <lineage>
        <taxon>Eukaryota</taxon>
        <taxon>Metazoa</taxon>
        <taxon>Spiralia</taxon>
        <taxon>Lophotrochozoa</taxon>
        <taxon>Platyhelminthes</taxon>
        <taxon>Cestoda</taxon>
        <taxon>Eucestoda</taxon>
        <taxon>Diphyllobothriidea</taxon>
        <taxon>Diphyllobothriidae</taxon>
        <taxon>Dibothriocephalus</taxon>
    </lineage>
</organism>
<accession>A0A3P7LQB1</accession>
<keyword evidence="1" id="KW-0479">Metal-binding</keyword>
<evidence type="ECO:0000256" key="4">
    <source>
        <dbReference type="ARBA" id="ARBA00023224"/>
    </source>
</evidence>
<dbReference type="PRINTS" id="PR00318">
    <property type="entry name" value="GPROTEINA"/>
</dbReference>
<dbReference type="GO" id="GO:0005737">
    <property type="term" value="C:cytoplasm"/>
    <property type="evidence" value="ECO:0007669"/>
    <property type="project" value="TreeGrafter"/>
</dbReference>
<dbReference type="GO" id="GO:0003924">
    <property type="term" value="F:GTPase activity"/>
    <property type="evidence" value="ECO:0007669"/>
    <property type="project" value="InterPro"/>
</dbReference>
<dbReference type="Pfam" id="PF00503">
    <property type="entry name" value="G-alpha"/>
    <property type="match status" value="1"/>
</dbReference>
<evidence type="ECO:0000256" key="2">
    <source>
        <dbReference type="ARBA" id="ARBA00022741"/>
    </source>
</evidence>
<evidence type="ECO:0000256" key="3">
    <source>
        <dbReference type="ARBA" id="ARBA00023134"/>
    </source>
</evidence>
<dbReference type="PROSITE" id="PS51882">
    <property type="entry name" value="G_ALPHA"/>
    <property type="match status" value="1"/>
</dbReference>
<dbReference type="GO" id="GO:0031683">
    <property type="term" value="F:G-protein beta/gamma-subunit complex binding"/>
    <property type="evidence" value="ECO:0007669"/>
    <property type="project" value="InterPro"/>
</dbReference>
<dbReference type="EMBL" id="UYRU01057602">
    <property type="protein sequence ID" value="VDN13867.1"/>
    <property type="molecule type" value="Genomic_DNA"/>
</dbReference>
<protein>
    <submittedName>
        <fullName evidence="5">Uncharacterized protein</fullName>
    </submittedName>
</protein>
<dbReference type="GO" id="GO:0007188">
    <property type="term" value="P:adenylate cyclase-modulating G protein-coupled receptor signaling pathway"/>
    <property type="evidence" value="ECO:0007669"/>
    <property type="project" value="TreeGrafter"/>
</dbReference>
<dbReference type="Proteomes" id="UP000281553">
    <property type="component" value="Unassembled WGS sequence"/>
</dbReference>
<evidence type="ECO:0000313" key="6">
    <source>
        <dbReference type="Proteomes" id="UP000281553"/>
    </source>
</evidence>
<dbReference type="GO" id="GO:0005834">
    <property type="term" value="C:heterotrimeric G-protein complex"/>
    <property type="evidence" value="ECO:0007669"/>
    <property type="project" value="TreeGrafter"/>
</dbReference>
<evidence type="ECO:0000256" key="1">
    <source>
        <dbReference type="ARBA" id="ARBA00022723"/>
    </source>
</evidence>
<dbReference type="Gene3D" id="3.40.50.300">
    <property type="entry name" value="P-loop containing nucleotide triphosphate hydrolases"/>
    <property type="match status" value="1"/>
</dbReference>
<dbReference type="SUPFAM" id="SSF52540">
    <property type="entry name" value="P-loop containing nucleoside triphosphate hydrolases"/>
    <property type="match status" value="1"/>
</dbReference>